<dbReference type="PANTHER" id="PTHR15350">
    <property type="entry name" value="COP9 SIGNALOSOME COMPLEX SUBUNIT 7/DENDRITIC CELL PROTEIN GA17"/>
    <property type="match status" value="1"/>
</dbReference>
<dbReference type="GO" id="GO:0008180">
    <property type="term" value="C:COP9 signalosome"/>
    <property type="evidence" value="ECO:0007669"/>
    <property type="project" value="UniProtKB-KW"/>
</dbReference>
<reference evidence="5 6" key="1">
    <citation type="submission" date="2022-12" db="EMBL/GenBank/DDBJ databases">
        <title>Genomic features and morphological characterization of a novel Knufia sp. strain isolated from spacecraft assembly facility.</title>
        <authorList>
            <person name="Teixeira M."/>
            <person name="Chander A.M."/>
            <person name="Stajich J.E."/>
            <person name="Venkateswaran K."/>
        </authorList>
    </citation>
    <scope>NUCLEOTIDE SEQUENCE [LARGE SCALE GENOMIC DNA]</scope>
    <source>
        <strain evidence="5 6">FJI-L2-BK-P2</strain>
    </source>
</reference>
<evidence type="ECO:0000259" key="4">
    <source>
        <dbReference type="PROSITE" id="PS50250"/>
    </source>
</evidence>
<feature type="compositionally biased region" description="Gly residues" evidence="3">
    <location>
        <begin position="287"/>
        <end position="296"/>
    </location>
</feature>
<evidence type="ECO:0000313" key="5">
    <source>
        <dbReference type="EMBL" id="KAK5950856.1"/>
    </source>
</evidence>
<organism evidence="5 6">
    <name type="scientific">Knufia fluminis</name>
    <dbReference type="NCBI Taxonomy" id="191047"/>
    <lineage>
        <taxon>Eukaryota</taxon>
        <taxon>Fungi</taxon>
        <taxon>Dikarya</taxon>
        <taxon>Ascomycota</taxon>
        <taxon>Pezizomycotina</taxon>
        <taxon>Eurotiomycetes</taxon>
        <taxon>Chaetothyriomycetidae</taxon>
        <taxon>Chaetothyriales</taxon>
        <taxon>Trichomeriaceae</taxon>
        <taxon>Knufia</taxon>
    </lineage>
</organism>
<protein>
    <recommendedName>
        <fullName evidence="4">PCI domain-containing protein</fullName>
    </recommendedName>
</protein>
<dbReference type="AlphaFoldDB" id="A0AAN8I5U4"/>
<dbReference type="EMBL" id="JAKLMC020000024">
    <property type="protein sequence ID" value="KAK5950856.1"/>
    <property type="molecule type" value="Genomic_DNA"/>
</dbReference>
<name>A0AAN8I5U4_9EURO</name>
<dbReference type="Pfam" id="PF01399">
    <property type="entry name" value="PCI"/>
    <property type="match status" value="1"/>
</dbReference>
<keyword evidence="2" id="KW-0736">Signalosome</keyword>
<evidence type="ECO:0000313" key="6">
    <source>
        <dbReference type="Proteomes" id="UP001316803"/>
    </source>
</evidence>
<proteinExistence type="inferred from homology"/>
<evidence type="ECO:0000256" key="2">
    <source>
        <dbReference type="ARBA" id="ARBA00022790"/>
    </source>
</evidence>
<feature type="region of interest" description="Disordered" evidence="3">
    <location>
        <begin position="230"/>
        <end position="311"/>
    </location>
</feature>
<dbReference type="PANTHER" id="PTHR15350:SF5">
    <property type="entry name" value="COP9 SIGNALOSOME COMPLEX SUBUNIT 7"/>
    <property type="match status" value="1"/>
</dbReference>
<dbReference type="InterPro" id="IPR000717">
    <property type="entry name" value="PCI_dom"/>
</dbReference>
<dbReference type="PROSITE" id="PS50250">
    <property type="entry name" value="PCI"/>
    <property type="match status" value="1"/>
</dbReference>
<dbReference type="Proteomes" id="UP001316803">
    <property type="component" value="Unassembled WGS sequence"/>
</dbReference>
<accession>A0AAN8I5U4</accession>
<comment type="similarity">
    <text evidence="1">Belongs to the CSN7/EIF3M family. CSN7 subfamily.</text>
</comment>
<keyword evidence="6" id="KW-1185">Reference proteome</keyword>
<dbReference type="InterPro" id="IPR045237">
    <property type="entry name" value="COPS7/eIF3m"/>
</dbReference>
<gene>
    <name evidence="5" type="ORF">OHC33_008239</name>
</gene>
<evidence type="ECO:0000256" key="1">
    <source>
        <dbReference type="ARBA" id="ARBA00008482"/>
    </source>
</evidence>
<feature type="domain" description="PCI" evidence="4">
    <location>
        <begin position="1"/>
        <end position="171"/>
    </location>
</feature>
<evidence type="ECO:0000256" key="3">
    <source>
        <dbReference type="SAM" id="MobiDB-lite"/>
    </source>
</evidence>
<sequence>MDQAQPKALAALQPFIIEATSTKSPSPRFLKELIIRATSASGTYIFTELLQTQAIQSLQTADPEYKSYLTQLEHFSWGTYEEYKSTQGLPDLTPVQTQKLRQLSLLSLASPFLPTQEEKPDTLTYPALLSSLGLSSNHELESLITSAIYAGLLTARLSPTSTPPRVLVTSVAPLRDLRPQSLPAILQILKTWENRCSTTIYGLESQIATIRAGAADRTALQRKRQEVVDTAVIQGENDSSKPVRPRDRRGNKRDLDERMEGEDDEDVSSDEVKMEVDDGADVAGPAGPRGGGFGGRGTKRNRGRGALGGFT</sequence>
<dbReference type="SMART" id="SM00088">
    <property type="entry name" value="PINT"/>
    <property type="match status" value="1"/>
</dbReference>
<comment type="caution">
    <text evidence="5">The sequence shown here is derived from an EMBL/GenBank/DDBJ whole genome shotgun (WGS) entry which is preliminary data.</text>
</comment>
<feature type="compositionally biased region" description="Acidic residues" evidence="3">
    <location>
        <begin position="259"/>
        <end position="269"/>
    </location>
</feature>